<sequence>MASLFTTRDAERGGNQTLACQPKEMETRRRVLLPGPLALTRTAMPSGSNPTTSTATDMTQKDGCCRGTLGYASANYKMPYPCAKAGCCNGSETIAVIPVDEALGFQFVCMPRTSVQKLCYQAGSVVSTSNQDPDHVPRTCCTGARMDVLLNRWYAAMIIKCVDQSEYGER</sequence>
<dbReference type="EMBL" id="JBAMIC010000004">
    <property type="protein sequence ID" value="KAK7108641.1"/>
    <property type="molecule type" value="Genomic_DNA"/>
</dbReference>
<accession>A0AAN9BLT1</accession>
<comment type="caution">
    <text evidence="1">The sequence shown here is derived from an EMBL/GenBank/DDBJ whole genome shotgun (WGS) entry which is preliminary data.</text>
</comment>
<dbReference type="Proteomes" id="UP001374579">
    <property type="component" value="Unassembled WGS sequence"/>
</dbReference>
<name>A0AAN9BLT1_9CAEN</name>
<organism evidence="1 2">
    <name type="scientific">Littorina saxatilis</name>
    <dbReference type="NCBI Taxonomy" id="31220"/>
    <lineage>
        <taxon>Eukaryota</taxon>
        <taxon>Metazoa</taxon>
        <taxon>Spiralia</taxon>
        <taxon>Lophotrochozoa</taxon>
        <taxon>Mollusca</taxon>
        <taxon>Gastropoda</taxon>
        <taxon>Caenogastropoda</taxon>
        <taxon>Littorinimorpha</taxon>
        <taxon>Littorinoidea</taxon>
        <taxon>Littorinidae</taxon>
        <taxon>Littorina</taxon>
    </lineage>
</organism>
<dbReference type="AlphaFoldDB" id="A0AAN9BLT1"/>
<keyword evidence="2" id="KW-1185">Reference proteome</keyword>
<evidence type="ECO:0000313" key="2">
    <source>
        <dbReference type="Proteomes" id="UP001374579"/>
    </source>
</evidence>
<reference evidence="1 2" key="1">
    <citation type="submission" date="2024-02" db="EMBL/GenBank/DDBJ databases">
        <title>Chromosome-scale genome assembly of the rough periwinkle Littorina saxatilis.</title>
        <authorList>
            <person name="De Jode A."/>
            <person name="Faria R."/>
            <person name="Formenti G."/>
            <person name="Sims Y."/>
            <person name="Smith T.P."/>
            <person name="Tracey A."/>
            <person name="Wood J.M.D."/>
            <person name="Zagrodzka Z.B."/>
            <person name="Johannesson K."/>
            <person name="Butlin R.K."/>
            <person name="Leder E.H."/>
        </authorList>
    </citation>
    <scope>NUCLEOTIDE SEQUENCE [LARGE SCALE GENOMIC DNA]</scope>
    <source>
        <strain evidence="1">Snail1</strain>
        <tissue evidence="1">Muscle</tissue>
    </source>
</reference>
<gene>
    <name evidence="1" type="ORF">V1264_016338</name>
</gene>
<protein>
    <submittedName>
        <fullName evidence="1">Uncharacterized protein</fullName>
    </submittedName>
</protein>
<evidence type="ECO:0000313" key="1">
    <source>
        <dbReference type="EMBL" id="KAK7108641.1"/>
    </source>
</evidence>
<proteinExistence type="predicted"/>